<evidence type="ECO:0000313" key="2">
    <source>
        <dbReference type="EMBL" id="SEW15366.1"/>
    </source>
</evidence>
<dbReference type="OrthoDB" id="9797575at2"/>
<keyword evidence="2" id="KW-0132">Cell division</keyword>
<feature type="coiled-coil region" evidence="1">
    <location>
        <begin position="63"/>
        <end position="90"/>
    </location>
</feature>
<dbReference type="STRING" id="364200.SAMN04488515_1305"/>
<reference evidence="2 3" key="1">
    <citation type="submission" date="2016-10" db="EMBL/GenBank/DDBJ databases">
        <authorList>
            <person name="de Groot N.N."/>
        </authorList>
    </citation>
    <scope>NUCLEOTIDE SEQUENCE [LARGE SCALE GENOMIC DNA]</scope>
    <source>
        <strain evidence="2 3">DSM 17925</strain>
    </source>
</reference>
<gene>
    <name evidence="2" type="ORF">SAMN04488515_1305</name>
</gene>
<sequence length="126" mass="13386">MPQVEIAIGGRTFEVACQEGEEHFLHTAAAMLNTEADHLSSQIGRMPEARMLLMAGLMLADKTAGLEDKVKEAETRMAQLQAKIDTLESRGATKIEVPTIPASVTEALAELAAQAEAVAAQVEAKA</sequence>
<dbReference type="RefSeq" id="WP_089991745.1">
    <property type="nucleotide sequence ID" value="NZ_FOIZ01000001.1"/>
</dbReference>
<evidence type="ECO:0000313" key="3">
    <source>
        <dbReference type="Proteomes" id="UP000199167"/>
    </source>
</evidence>
<dbReference type="SUPFAM" id="SSF102829">
    <property type="entry name" value="Cell division protein ZapA-like"/>
    <property type="match status" value="1"/>
</dbReference>
<proteinExistence type="predicted"/>
<dbReference type="InterPro" id="IPR007838">
    <property type="entry name" value="Cell_div_ZapA-like"/>
</dbReference>
<dbReference type="InterPro" id="IPR042233">
    <property type="entry name" value="Cell_div_ZapA_N"/>
</dbReference>
<dbReference type="Proteomes" id="UP000199167">
    <property type="component" value="Unassembled WGS sequence"/>
</dbReference>
<keyword evidence="1" id="KW-0175">Coiled coil</keyword>
<keyword evidence="3" id="KW-1185">Reference proteome</keyword>
<dbReference type="AlphaFoldDB" id="A0A1I0PLW8"/>
<dbReference type="InterPro" id="IPR036192">
    <property type="entry name" value="Cell_div_ZapA-like_sf"/>
</dbReference>
<protein>
    <submittedName>
        <fullName evidence="2">Cell division protein ZapA</fullName>
    </submittedName>
</protein>
<dbReference type="Gene3D" id="3.30.160.880">
    <property type="entry name" value="Cell division protein ZapA protomer, N-terminal domain"/>
    <property type="match status" value="1"/>
</dbReference>
<keyword evidence="2" id="KW-0131">Cell cycle</keyword>
<organism evidence="2 3">
    <name type="scientific">Cognatiyoonia koreensis</name>
    <dbReference type="NCBI Taxonomy" id="364200"/>
    <lineage>
        <taxon>Bacteria</taxon>
        <taxon>Pseudomonadati</taxon>
        <taxon>Pseudomonadota</taxon>
        <taxon>Alphaproteobacteria</taxon>
        <taxon>Rhodobacterales</taxon>
        <taxon>Paracoccaceae</taxon>
        <taxon>Cognatiyoonia</taxon>
    </lineage>
</organism>
<dbReference type="Pfam" id="PF05164">
    <property type="entry name" value="ZapA"/>
    <property type="match status" value="1"/>
</dbReference>
<dbReference type="EMBL" id="FOIZ01000001">
    <property type="protein sequence ID" value="SEW15366.1"/>
    <property type="molecule type" value="Genomic_DNA"/>
</dbReference>
<dbReference type="GO" id="GO:0051301">
    <property type="term" value="P:cell division"/>
    <property type="evidence" value="ECO:0007669"/>
    <property type="project" value="UniProtKB-KW"/>
</dbReference>
<name>A0A1I0PLW8_9RHOB</name>
<evidence type="ECO:0000256" key="1">
    <source>
        <dbReference type="SAM" id="Coils"/>
    </source>
</evidence>
<accession>A0A1I0PLW8</accession>